<feature type="chain" id="PRO_5011678822" evidence="2">
    <location>
        <begin position="22"/>
        <end position="316"/>
    </location>
</feature>
<feature type="compositionally biased region" description="Low complexity" evidence="1">
    <location>
        <begin position="68"/>
        <end position="78"/>
    </location>
</feature>
<evidence type="ECO:0000256" key="1">
    <source>
        <dbReference type="SAM" id="MobiDB-lite"/>
    </source>
</evidence>
<dbReference type="RefSeq" id="WP_090673380.1">
    <property type="nucleotide sequence ID" value="NZ_FNIT01000005.1"/>
</dbReference>
<dbReference type="OrthoDB" id="9809788at2"/>
<gene>
    <name evidence="4" type="ORF">SAMN05192530_1055</name>
</gene>
<dbReference type="EMBL" id="FNIT01000005">
    <property type="protein sequence ID" value="SDO27510.1"/>
    <property type="molecule type" value="Genomic_DNA"/>
</dbReference>
<dbReference type="AlphaFoldDB" id="A0A1H0I8B3"/>
<feature type="signal peptide" evidence="2">
    <location>
        <begin position="1"/>
        <end position="21"/>
    </location>
</feature>
<proteinExistence type="predicted"/>
<feature type="compositionally biased region" description="Low complexity" evidence="1">
    <location>
        <begin position="88"/>
        <end position="106"/>
    </location>
</feature>
<sequence>MRGLCATVAALLCCASLSAFAQDVPVPSAPPADASVTAGEGGGQGDAGVTPGLPEAGPVPEARPEPVPGDATGEAPAPAAVPGPSPSAPDVDAAPAAAPAPAYVSPEKARTTPEPGAPETPPIEVTPSESVEAAAAVEDAKACEDELRARGARFEVRPTISDGDCGVLQPVELTKLSNGVTISGKTQFLCRTALALDIWVADGVAPAAAKELGGRTVASLADISTYQCRARASESRISEHSRGSAIDIGAITLSDDHVIRVEAQAPGSAEDRFLADIRRAACGPFRTVLGPGTDSDHGTHLHLDIAARTNEATYCR</sequence>
<dbReference type="Pfam" id="PF06904">
    <property type="entry name" value="Extensin-like_C"/>
    <property type="match status" value="1"/>
</dbReference>
<feature type="domain" description="Extensin-like C-terminal" evidence="3">
    <location>
        <begin position="142"/>
        <end position="316"/>
    </location>
</feature>
<feature type="region of interest" description="Disordered" evidence="1">
    <location>
        <begin position="28"/>
        <end position="128"/>
    </location>
</feature>
<evidence type="ECO:0000313" key="5">
    <source>
        <dbReference type="Proteomes" id="UP000198793"/>
    </source>
</evidence>
<dbReference type="Proteomes" id="UP000198793">
    <property type="component" value="Unassembled WGS sequence"/>
</dbReference>
<accession>A0A1H0I8B3</accession>
<dbReference type="STRING" id="1166073.SAMN05192530_1055"/>
<keyword evidence="5" id="KW-1185">Reference proteome</keyword>
<protein>
    <submittedName>
        <fullName evidence="4">Uncharacterized conserved protein</fullName>
    </submittedName>
</protein>
<dbReference type="InterPro" id="IPR009683">
    <property type="entry name" value="Extensin-like_C"/>
</dbReference>
<name>A0A1H0I8B3_9HYPH</name>
<evidence type="ECO:0000256" key="2">
    <source>
        <dbReference type="SAM" id="SignalP"/>
    </source>
</evidence>
<reference evidence="4 5" key="1">
    <citation type="submission" date="2016-10" db="EMBL/GenBank/DDBJ databases">
        <authorList>
            <person name="de Groot N.N."/>
        </authorList>
    </citation>
    <scope>NUCLEOTIDE SEQUENCE [LARGE SCALE GENOMIC DNA]</scope>
    <source>
        <strain evidence="5">L7-484,KACC 16230,DSM 25025</strain>
    </source>
</reference>
<evidence type="ECO:0000259" key="3">
    <source>
        <dbReference type="Pfam" id="PF06904"/>
    </source>
</evidence>
<evidence type="ECO:0000313" key="4">
    <source>
        <dbReference type="EMBL" id="SDO27510.1"/>
    </source>
</evidence>
<organism evidence="4 5">
    <name type="scientific">Aureimonas jatrophae</name>
    <dbReference type="NCBI Taxonomy" id="1166073"/>
    <lineage>
        <taxon>Bacteria</taxon>
        <taxon>Pseudomonadati</taxon>
        <taxon>Pseudomonadota</taxon>
        <taxon>Alphaproteobacteria</taxon>
        <taxon>Hyphomicrobiales</taxon>
        <taxon>Aurantimonadaceae</taxon>
        <taxon>Aureimonas</taxon>
    </lineage>
</organism>
<keyword evidence="2" id="KW-0732">Signal</keyword>